<organism evidence="1 2">
    <name type="scientific">Favolaschia claudopus</name>
    <dbReference type="NCBI Taxonomy" id="2862362"/>
    <lineage>
        <taxon>Eukaryota</taxon>
        <taxon>Fungi</taxon>
        <taxon>Dikarya</taxon>
        <taxon>Basidiomycota</taxon>
        <taxon>Agaricomycotina</taxon>
        <taxon>Agaricomycetes</taxon>
        <taxon>Agaricomycetidae</taxon>
        <taxon>Agaricales</taxon>
        <taxon>Marasmiineae</taxon>
        <taxon>Mycenaceae</taxon>
        <taxon>Favolaschia</taxon>
    </lineage>
</organism>
<dbReference type="Proteomes" id="UP001362999">
    <property type="component" value="Unassembled WGS sequence"/>
</dbReference>
<reference evidence="1 2" key="1">
    <citation type="journal article" date="2024" name="J Genomics">
        <title>Draft genome sequencing and assembly of Favolaschia claudopus CIRM-BRFM 2984 isolated from oak limbs.</title>
        <authorList>
            <person name="Navarro D."/>
            <person name="Drula E."/>
            <person name="Chaduli D."/>
            <person name="Cazenave R."/>
            <person name="Ahrendt S."/>
            <person name="Wang J."/>
            <person name="Lipzen A."/>
            <person name="Daum C."/>
            <person name="Barry K."/>
            <person name="Grigoriev I.V."/>
            <person name="Favel A."/>
            <person name="Rosso M.N."/>
            <person name="Martin F."/>
        </authorList>
    </citation>
    <scope>NUCLEOTIDE SEQUENCE [LARGE SCALE GENOMIC DNA]</scope>
    <source>
        <strain evidence="1 2">CIRM-BRFM 2984</strain>
    </source>
</reference>
<protein>
    <submittedName>
        <fullName evidence="1">Uncharacterized protein</fullName>
    </submittedName>
</protein>
<sequence>MSLCCHRPLRRWPCRPPRDMTRSLHSSPTLCSTYRGYNMHGTLREWALRMIRKEDVKYAARSDSRRPHKHIPYSEHVKELADRYVHQEIRKKEQRDAPPRGRAARLVRAADKLLAEAGNPFEAKGRKNGARVAADRRGRLREALRLYMRASQRPDGSMPVFGSRIWGTTHFLERRITKTAEKLENAERVTRVHYTPVKEDTVKWGVTAQPRRELDEPLEWVKHESPLSPDLHPTSRGLAYKKEQQLPTLHRLAPSAVQRAKLPLLQAFPGVGHVGGQVLSVGHASYASRGLLGTVVPPNTPSSPSTLSSAPPRIYDTAHPTTFFSLPTVTKQDPFYAPPDPTALRSPPSTRRGKLLRWMRDSKKREHLAMRYFPALAPPPPAPVSEKRVSSATGMVSPFDSPDAEATGARSAFTSMTHTRPELAWVRQPPPRTATPSLAHALRVRLAGRVRLFSAQAGQIGEWR</sequence>
<gene>
    <name evidence="1" type="ORF">R3P38DRAFT_2881543</name>
</gene>
<accession>A0AAW0D1T5</accession>
<evidence type="ECO:0000313" key="2">
    <source>
        <dbReference type="Proteomes" id="UP001362999"/>
    </source>
</evidence>
<dbReference type="AlphaFoldDB" id="A0AAW0D1T5"/>
<dbReference type="EMBL" id="JAWWNJ010000011">
    <property type="protein sequence ID" value="KAK7044902.1"/>
    <property type="molecule type" value="Genomic_DNA"/>
</dbReference>
<comment type="caution">
    <text evidence="1">The sequence shown here is derived from an EMBL/GenBank/DDBJ whole genome shotgun (WGS) entry which is preliminary data.</text>
</comment>
<proteinExistence type="predicted"/>
<keyword evidence="2" id="KW-1185">Reference proteome</keyword>
<name>A0AAW0D1T5_9AGAR</name>
<evidence type="ECO:0000313" key="1">
    <source>
        <dbReference type="EMBL" id="KAK7044902.1"/>
    </source>
</evidence>